<protein>
    <recommendedName>
        <fullName evidence="4">Glycosyltransferase family 32 protein</fullName>
    </recommendedName>
</protein>
<dbReference type="InterPro" id="IPR039367">
    <property type="entry name" value="Och1-like"/>
</dbReference>
<comment type="similarity">
    <text evidence="1">Belongs to the glycosyltransferase 32 family.</text>
</comment>
<dbReference type="GO" id="GO:0000136">
    <property type="term" value="C:mannan polymerase complex"/>
    <property type="evidence" value="ECO:0007669"/>
    <property type="project" value="TreeGrafter"/>
</dbReference>
<dbReference type="PANTHER" id="PTHR31834">
    <property type="entry name" value="INITIATION-SPECIFIC ALPHA-1,6-MANNOSYLTRANSFERASE"/>
    <property type="match status" value="1"/>
</dbReference>
<proteinExistence type="inferred from homology"/>
<accession>A0A3N4MPN4</accession>
<name>A0A3N4MPN4_9PEZI</name>
<organism evidence="2 3">
    <name type="scientific">Terfezia boudieri ATCC MYA-4762</name>
    <dbReference type="NCBI Taxonomy" id="1051890"/>
    <lineage>
        <taxon>Eukaryota</taxon>
        <taxon>Fungi</taxon>
        <taxon>Dikarya</taxon>
        <taxon>Ascomycota</taxon>
        <taxon>Pezizomycotina</taxon>
        <taxon>Pezizomycetes</taxon>
        <taxon>Pezizales</taxon>
        <taxon>Pezizaceae</taxon>
        <taxon>Terfezia</taxon>
    </lineage>
</organism>
<dbReference type="AlphaFoldDB" id="A0A3N4MPN4"/>
<dbReference type="EMBL" id="ML121527">
    <property type="protein sequence ID" value="RPB29625.1"/>
    <property type="molecule type" value="Genomic_DNA"/>
</dbReference>
<evidence type="ECO:0008006" key="4">
    <source>
        <dbReference type="Google" id="ProtNLM"/>
    </source>
</evidence>
<dbReference type="Gene3D" id="3.90.550.20">
    <property type="match status" value="1"/>
</dbReference>
<dbReference type="Proteomes" id="UP000267821">
    <property type="component" value="Unassembled WGS sequence"/>
</dbReference>
<dbReference type="GO" id="GO:0006487">
    <property type="term" value="P:protein N-linked glycosylation"/>
    <property type="evidence" value="ECO:0007669"/>
    <property type="project" value="TreeGrafter"/>
</dbReference>
<dbReference type="GO" id="GO:0000009">
    <property type="term" value="F:alpha-1,6-mannosyltransferase activity"/>
    <property type="evidence" value="ECO:0007669"/>
    <property type="project" value="InterPro"/>
</dbReference>
<dbReference type="InterPro" id="IPR007577">
    <property type="entry name" value="GlycoTrfase_DXD_sugar-bd_CS"/>
</dbReference>
<evidence type="ECO:0000313" key="3">
    <source>
        <dbReference type="Proteomes" id="UP000267821"/>
    </source>
</evidence>
<evidence type="ECO:0000313" key="2">
    <source>
        <dbReference type="EMBL" id="RPB29625.1"/>
    </source>
</evidence>
<gene>
    <name evidence="2" type="ORF">L211DRAFT_864237</name>
</gene>
<dbReference type="SUPFAM" id="SSF53448">
    <property type="entry name" value="Nucleotide-diphospho-sugar transferases"/>
    <property type="match status" value="1"/>
</dbReference>
<keyword evidence="3" id="KW-1185">Reference proteome</keyword>
<dbReference type="OrthoDB" id="409543at2759"/>
<dbReference type="InParanoid" id="A0A3N4MPN4"/>
<reference evidence="2 3" key="1">
    <citation type="journal article" date="2018" name="Nat. Ecol. Evol.">
        <title>Pezizomycetes genomes reveal the molecular basis of ectomycorrhizal truffle lifestyle.</title>
        <authorList>
            <person name="Murat C."/>
            <person name="Payen T."/>
            <person name="Noel B."/>
            <person name="Kuo A."/>
            <person name="Morin E."/>
            <person name="Chen J."/>
            <person name="Kohler A."/>
            <person name="Krizsan K."/>
            <person name="Balestrini R."/>
            <person name="Da Silva C."/>
            <person name="Montanini B."/>
            <person name="Hainaut M."/>
            <person name="Levati E."/>
            <person name="Barry K.W."/>
            <person name="Belfiori B."/>
            <person name="Cichocki N."/>
            <person name="Clum A."/>
            <person name="Dockter R.B."/>
            <person name="Fauchery L."/>
            <person name="Guy J."/>
            <person name="Iotti M."/>
            <person name="Le Tacon F."/>
            <person name="Lindquist E.A."/>
            <person name="Lipzen A."/>
            <person name="Malagnac F."/>
            <person name="Mello A."/>
            <person name="Molinier V."/>
            <person name="Miyauchi S."/>
            <person name="Poulain J."/>
            <person name="Riccioni C."/>
            <person name="Rubini A."/>
            <person name="Sitrit Y."/>
            <person name="Splivallo R."/>
            <person name="Traeger S."/>
            <person name="Wang M."/>
            <person name="Zifcakova L."/>
            <person name="Wipf D."/>
            <person name="Zambonelli A."/>
            <person name="Paolocci F."/>
            <person name="Nowrousian M."/>
            <person name="Ottonello S."/>
            <person name="Baldrian P."/>
            <person name="Spatafora J.W."/>
            <person name="Henrissat B."/>
            <person name="Nagy L.G."/>
            <person name="Aury J.M."/>
            <person name="Wincker P."/>
            <person name="Grigoriev I.V."/>
            <person name="Bonfante P."/>
            <person name="Martin F.M."/>
        </authorList>
    </citation>
    <scope>NUCLEOTIDE SEQUENCE [LARGE SCALE GENOMIC DNA]</scope>
    <source>
        <strain evidence="2 3">ATCC MYA-4762</strain>
    </source>
</reference>
<evidence type="ECO:0000256" key="1">
    <source>
        <dbReference type="ARBA" id="ARBA00009003"/>
    </source>
</evidence>
<sequence>MTFCGPRRLRTRLLFLTSCLTLLCWSFTYSYHYLDNETSTSSLLTRLRNFKPPERERKVGGTVLHETQDIPEFQFYSPYRGSPDVEFEEMLDSALKEIERKLRLERTEREGWPKKIWQVWLSKGWQPGDLDSDGFIPEKEAQDGKEDQKIRYMKAWKEVNPDYEHTLLTDLKADTFVSTYYSSIPALVHLYRTFPVPVMKADLLRYLLLFIYGGVWVDHDVWPVKPLSACPFQIHLPTSESGVSPHTSLLVGIEIDEPFVTAKTRRHWHWSRIYGLIQYHMVAKPFSPFLRRAIVRVVAHAYAHGKRKNSGVKGLWGWVSTNGGVWTGEYSEIEILEITGPGVWTDAILDTLTDAVLKSPTPQTKGFLDTVGGEERVTWRAFSGITKPTEVVLMPGASASVSVEVEPMGIYVLPINYWGNGQRHSGAKNFRAGEACVNHLFLRSWKKGWYEWAFG</sequence>
<dbReference type="InterPro" id="IPR029044">
    <property type="entry name" value="Nucleotide-diphossugar_trans"/>
</dbReference>
<dbReference type="Pfam" id="PF04488">
    <property type="entry name" value="Gly_transf_sug"/>
    <property type="match status" value="1"/>
</dbReference>
<dbReference type="PANTHER" id="PTHR31834:SF9">
    <property type="entry name" value="INITIATION-SPECIFIC ALPHA-1,6-MANNOSYLTRANSFERASE"/>
    <property type="match status" value="1"/>
</dbReference>
<dbReference type="STRING" id="1051890.A0A3N4MPN4"/>